<keyword evidence="7" id="KW-0904">Protein phosphatase</keyword>
<dbReference type="PROSITE" id="PS50853">
    <property type="entry name" value="FN3"/>
    <property type="match status" value="10"/>
</dbReference>
<feature type="domain" description="Tyrosine specific protein phosphatases" evidence="15">
    <location>
        <begin position="1976"/>
        <end position="2052"/>
    </location>
</feature>
<dbReference type="Pfam" id="PF18861">
    <property type="entry name" value="PTP_tm"/>
    <property type="match status" value="1"/>
</dbReference>
<evidence type="ECO:0000256" key="5">
    <source>
        <dbReference type="ARBA" id="ARBA00022737"/>
    </source>
</evidence>
<evidence type="ECO:0000313" key="18">
    <source>
        <dbReference type="Proteomes" id="UP001166093"/>
    </source>
</evidence>
<keyword evidence="18" id="KW-1185">Reference proteome</keyword>
<dbReference type="EMBL" id="JAAWVQ010176856">
    <property type="protein sequence ID" value="MBN3288588.1"/>
    <property type="molecule type" value="Genomic_DNA"/>
</dbReference>
<feature type="domain" description="Fibronectin type-III" evidence="16">
    <location>
        <begin position="175"/>
        <end position="267"/>
    </location>
</feature>
<evidence type="ECO:0000259" key="16">
    <source>
        <dbReference type="PROSITE" id="PS50853"/>
    </source>
</evidence>
<comment type="subcellular location">
    <subcellularLocation>
        <location evidence="1">Membrane</location>
        <topology evidence="1">Single-pass type I membrane protein</topology>
    </subcellularLocation>
</comment>
<keyword evidence="6" id="KW-0378">Hydrolase</keyword>
<keyword evidence="10" id="KW-0325">Glycoprotein</keyword>
<dbReference type="SUPFAM" id="SSF52799">
    <property type="entry name" value="(Phosphotyrosine protein) phosphatases II"/>
    <property type="match status" value="1"/>
</dbReference>
<keyword evidence="5" id="KW-0677">Repeat</keyword>
<evidence type="ECO:0000259" key="14">
    <source>
        <dbReference type="PROSITE" id="PS50055"/>
    </source>
</evidence>
<feature type="domain" description="Fibronectin type-III" evidence="16">
    <location>
        <begin position="619"/>
        <end position="708"/>
    </location>
</feature>
<dbReference type="InterPro" id="IPR000387">
    <property type="entry name" value="Tyr_Pase_dom"/>
</dbReference>
<dbReference type="InterPro" id="IPR003961">
    <property type="entry name" value="FN3_dom"/>
</dbReference>
<dbReference type="PANTHER" id="PTHR46957:SF2">
    <property type="entry name" value="RECEPTOR-TYPE TYROSINE-PROTEIN PHOSPHATASE BETA"/>
    <property type="match status" value="1"/>
</dbReference>
<evidence type="ECO:0000256" key="1">
    <source>
        <dbReference type="ARBA" id="ARBA00004479"/>
    </source>
</evidence>
<dbReference type="PANTHER" id="PTHR46957">
    <property type="entry name" value="CYTOKINE RECEPTOR"/>
    <property type="match status" value="1"/>
</dbReference>
<feature type="domain" description="Tyrosine-protein phosphatase" evidence="14">
    <location>
        <begin position="1801"/>
        <end position="2061"/>
    </location>
</feature>
<dbReference type="CDD" id="cd14617">
    <property type="entry name" value="R-PTPc-B"/>
    <property type="match status" value="1"/>
</dbReference>
<feature type="domain" description="Fibronectin type-III" evidence="16">
    <location>
        <begin position="1057"/>
        <end position="1150"/>
    </location>
</feature>
<dbReference type="Gene3D" id="3.90.190.10">
    <property type="entry name" value="Protein tyrosine phosphatase superfamily"/>
    <property type="match status" value="1"/>
</dbReference>
<dbReference type="InterPro" id="IPR003595">
    <property type="entry name" value="Tyr_Pase_cat"/>
</dbReference>
<evidence type="ECO:0000256" key="2">
    <source>
        <dbReference type="ARBA" id="ARBA00013064"/>
    </source>
</evidence>
<comment type="caution">
    <text evidence="17">The sequence shown here is derived from an EMBL/GenBank/DDBJ whole genome shotgun (WGS) entry which is preliminary data.</text>
</comment>
<comment type="similarity">
    <text evidence="11">Belongs to the protein-tyrosine phosphatase family. Receptor class 3 subfamily.</text>
</comment>
<dbReference type="Gene3D" id="2.60.40.10">
    <property type="entry name" value="Immunoglobulins"/>
    <property type="match status" value="15"/>
</dbReference>
<feature type="domain" description="Fibronectin type-III" evidence="16">
    <location>
        <begin position="532"/>
        <end position="618"/>
    </location>
</feature>
<dbReference type="InterPro" id="IPR000242">
    <property type="entry name" value="PTP_cat"/>
</dbReference>
<dbReference type="Pfam" id="PF00041">
    <property type="entry name" value="fn3"/>
    <property type="match status" value="14"/>
</dbReference>
<dbReference type="Proteomes" id="UP001166093">
    <property type="component" value="Unassembled WGS sequence"/>
</dbReference>
<evidence type="ECO:0000256" key="3">
    <source>
        <dbReference type="ARBA" id="ARBA00022692"/>
    </source>
</evidence>
<dbReference type="InterPro" id="IPR050713">
    <property type="entry name" value="RTP_Phos/Ushers"/>
</dbReference>
<dbReference type="PROSITE" id="PS50056">
    <property type="entry name" value="TYR_PHOSPHATASE_2"/>
    <property type="match status" value="1"/>
</dbReference>
<evidence type="ECO:0000256" key="10">
    <source>
        <dbReference type="ARBA" id="ARBA00023180"/>
    </source>
</evidence>
<evidence type="ECO:0000256" key="11">
    <source>
        <dbReference type="ARBA" id="ARBA00025789"/>
    </source>
</evidence>
<dbReference type="InterPro" id="IPR029021">
    <property type="entry name" value="Prot-tyrosine_phosphatase-like"/>
</dbReference>
<dbReference type="PROSITE" id="PS50055">
    <property type="entry name" value="TYR_PHOSPHATASE_PTP"/>
    <property type="match status" value="1"/>
</dbReference>
<evidence type="ECO:0000256" key="13">
    <source>
        <dbReference type="SAM" id="Phobius"/>
    </source>
</evidence>
<feature type="non-terminal residue" evidence="17">
    <location>
        <position position="2101"/>
    </location>
</feature>
<feature type="domain" description="Fibronectin type-III" evidence="16">
    <location>
        <begin position="1235"/>
        <end position="1326"/>
    </location>
</feature>
<feature type="domain" description="Fibronectin type-III" evidence="16">
    <location>
        <begin position="353"/>
        <end position="440"/>
    </location>
</feature>
<dbReference type="SMART" id="SM00060">
    <property type="entry name" value="FN3"/>
    <property type="match status" value="17"/>
</dbReference>
<dbReference type="PRINTS" id="PR00700">
    <property type="entry name" value="PRTYPHPHTASE"/>
</dbReference>
<dbReference type="EC" id="3.1.3.48" evidence="2"/>
<evidence type="ECO:0000256" key="6">
    <source>
        <dbReference type="ARBA" id="ARBA00022801"/>
    </source>
</evidence>
<feature type="domain" description="Fibronectin type-III" evidence="16">
    <location>
        <begin position="884"/>
        <end position="971"/>
    </location>
</feature>
<dbReference type="Pfam" id="PF00102">
    <property type="entry name" value="Y_phosphatase"/>
    <property type="match status" value="1"/>
</dbReference>
<dbReference type="InterPro" id="IPR013783">
    <property type="entry name" value="Ig-like_fold"/>
</dbReference>
<dbReference type="PROSITE" id="PS00383">
    <property type="entry name" value="TYR_PHOSPHATASE_1"/>
    <property type="match status" value="1"/>
</dbReference>
<sequence length="2101" mass="233163">MSTSTITNSSTTTSTSKIMKILKSLFASNTETVAPSTPENPTVFSTKTDPLHGLTSTQTTGAPLSTTDYTSDTTYTTEQYTTADPVKCTVNLTETRIATDSVFFQWTSAGRSCNFSVIHTCNNSRTANCARPIGYNDSYECEVRNLEPGTAYDLGILSSTDGELTNISVQTDPKEPENFNINQVTLSSTSLQVQWTASPGHVGWYNVSLLGTDTGQEQSVQVPGSGSSETTFTSLVPGSRYTASITAVAGHKTSAALRTAGATVPCAVQNLQLSRVPGGLSASWQHGLGKVDRYRVLLKDDKSVVLNLTLERSVTTYTFPRLTPGHLYNLTVITEASGLHNESFKLARTAPAKVSDLKVSNNGSLDTLTATWSRAAGDVESYTVTLSDNSAAPQGRSLSPGTSQAVFSGLVSGRLYQVTVSTRSGELQSEAVATSRTVPQKVSQLELRALQGWQNAMRVTWAPPAGEWERYRILLLNNSVAIVNSSVDKNTRQYEMRNLGLIPGRLYQAAVIVESGDLKSIAKCEGRTAPHPVLQLIVKHADETSLSVTWATPRAEWDGYLVTLKHRDSTVIETNLQKHVKEYTFSDLVPGRKYTVLVTTNSGELSNWTSVEGRTVPSQVTNLTISNQGMTDSLHVTWARARGDVESYRVLLIHESIVIKNESVSADTASYHFHSLKPGSLYSVVVTTVSGVIPSRQTVAEGRTVPSAVGEVTVSNNGRTDFLSVSWQPASGDVDSYLVTLSHRERAVHAVTVSKTNSKCDFSSLIPGHLYNISITTRSGIYENHTFVQERTRPSKVQYLRASNSARSDYLIVSWHNATGDFDNYQVIIKSSNDFIQTTTIPKSQNECVFHSLVPGRLYIITVSKRSGKYEASETTNARTFPAAVRMLTLADRHTEDLRVTWSPAPGDVDRYEIQLLFNDMTVFPSITLSNTAREYQFTSLVPGRLYKIVVLSFSGDQQRSEFVEGRTVPSVVKNILVSNNGEMNSLKINWTPGAGDVDSYTVTLFQQSRLISSHTVPKLVLEHSFHQLQAGELYNIMVQSNSGHLHNNNTAPGRTVPASVTGLVADNKHTSCSLVVSWQAAAGVAEGYKLELLNEDKSLISNSSVPASARQHRFNELTPGKKYQVRVITVSGMLYSKGALTEGRTVPAAVSGLMISGNSTESLSFGWETSEGQFDAYEIFLYNPDDSLHDRKSGTASLRQCLFRGLLPGRMYKMAIVTRSGDLTNETSIHGRTVPAPVTALHSLNKNQSDSLWFTWNQAAGDLSGYEISLHNPNRTLQEKRHGDKALRECLFQHLIPGRLYTLVIATKSGYLTNKATVEARTAPRPPKSVSFADVTNTSLEISWTAPEDTDYEDFELQWSPQDPLSVINPYQNGSSGSRILRGLYPGRPYNISVRTVSGTPQTNRAYSQPIYEAIRTKPERIQHIHCRPQNSTAISCSWSPPQSDYDGYSIECYHQGSRELVYSRRTGKDSSPYNIAGLEPHKRYIVSVKVLSDKMVSRAVEDSVITMIDRPPLPPDSIRVNEKAVKITKSTIFFKFNCSWFSDVNGAVKYFTVIVSEADGIEHVQLGQHHPLPSYTDYKLNASIKAYQTNYFASRCTENPDNSIQSFEIDVGTGLESLGGKCEPQQQRFCDGPLKPRTAYRISIRAFTQLLDGEQKEFAQPLFTDTHFSEPITTESEPLIGVVEGISAGLFLIVMMIGVSVLLICRQKARKINMQERPRMSARRERPASVSMHVGVKGLDQPKCLYISKRPHHSLCSATCCLKKIRKLDPNNRRISSPITISQFESHFTKLQADSNYLLSEEYEELKDVGRNQSLDTALLPENRGKNRYNNILPYDTTRVKLSYVDDDPCSDYINASYIPGCNSRREYIATQGPLPGTKDDFWKMVWEQNVHNIVMVTQCLEKGRVKCDHYWPFDQDPLYYGDLIVQMLSESVLPEWTIREFKICSEDQVNVSRVVRHFHYTVWPDHGVPETTQSLIQFVRTVRDYINRSPGSGATVVHCSAGVGRTGTFVSLDRVLQQLDSKDTVDIYGSVFELRLHRAHMVQTECQYAYLHQCVRDVLRARKLRNDQENPLYPIYENVSPEYHRGKAAYPPATAICK</sequence>
<evidence type="ECO:0000256" key="4">
    <source>
        <dbReference type="ARBA" id="ARBA00022729"/>
    </source>
</evidence>
<dbReference type="SUPFAM" id="SSF49265">
    <property type="entry name" value="Fibronectin type III"/>
    <property type="match status" value="15"/>
</dbReference>
<organism evidence="17 18">
    <name type="scientific">Polyodon spathula</name>
    <name type="common">North American paddlefish</name>
    <name type="synonym">Squalus spathula</name>
    <dbReference type="NCBI Taxonomy" id="7913"/>
    <lineage>
        <taxon>Eukaryota</taxon>
        <taxon>Metazoa</taxon>
        <taxon>Chordata</taxon>
        <taxon>Craniata</taxon>
        <taxon>Vertebrata</taxon>
        <taxon>Euteleostomi</taxon>
        <taxon>Actinopterygii</taxon>
        <taxon>Chondrostei</taxon>
        <taxon>Acipenseriformes</taxon>
        <taxon>Polyodontidae</taxon>
        <taxon>Polyodon</taxon>
    </lineage>
</organism>
<keyword evidence="9 13" id="KW-0472">Membrane</keyword>
<evidence type="ECO:0000256" key="8">
    <source>
        <dbReference type="ARBA" id="ARBA00022989"/>
    </source>
</evidence>
<dbReference type="InterPro" id="IPR036116">
    <property type="entry name" value="FN3_sf"/>
</dbReference>
<evidence type="ECO:0000256" key="7">
    <source>
        <dbReference type="ARBA" id="ARBA00022912"/>
    </source>
</evidence>
<evidence type="ECO:0000256" key="9">
    <source>
        <dbReference type="ARBA" id="ARBA00023136"/>
    </source>
</evidence>
<keyword evidence="3 13" id="KW-0812">Transmembrane</keyword>
<proteinExistence type="inferred from homology"/>
<dbReference type="InterPro" id="IPR016130">
    <property type="entry name" value="Tyr_Pase_AS"/>
</dbReference>
<evidence type="ECO:0000256" key="12">
    <source>
        <dbReference type="SAM" id="MobiDB-lite"/>
    </source>
</evidence>
<feature type="domain" description="Fibronectin type-III" evidence="16">
    <location>
        <begin position="1422"/>
        <end position="1513"/>
    </location>
</feature>
<reference evidence="17" key="1">
    <citation type="journal article" date="2021" name="Cell">
        <title>Tracing the genetic footprints of vertebrate landing in non-teleost ray-finned fishes.</title>
        <authorList>
            <person name="Bi X."/>
            <person name="Wang K."/>
            <person name="Yang L."/>
            <person name="Pan H."/>
            <person name="Jiang H."/>
            <person name="Wei Q."/>
            <person name="Fang M."/>
            <person name="Yu H."/>
            <person name="Zhu C."/>
            <person name="Cai Y."/>
            <person name="He Y."/>
            <person name="Gan X."/>
            <person name="Zeng H."/>
            <person name="Yu D."/>
            <person name="Zhu Y."/>
            <person name="Jiang H."/>
            <person name="Qiu Q."/>
            <person name="Yang H."/>
            <person name="Zhang Y.E."/>
            <person name="Wang W."/>
            <person name="Zhu M."/>
            <person name="He S."/>
            <person name="Zhang G."/>
        </authorList>
    </citation>
    <scope>NUCLEOTIDE SEQUENCE</scope>
    <source>
        <strain evidence="17">Pddl_001</strain>
    </source>
</reference>
<evidence type="ECO:0000313" key="17">
    <source>
        <dbReference type="EMBL" id="MBN3288588.1"/>
    </source>
</evidence>
<keyword evidence="4" id="KW-0732">Signal</keyword>
<gene>
    <name evidence="17" type="primary">Ptprb_1</name>
    <name evidence="17" type="ORF">GTO93_0014196</name>
</gene>
<dbReference type="CDD" id="cd00063">
    <property type="entry name" value="FN3"/>
    <property type="match status" value="10"/>
</dbReference>
<dbReference type="SMART" id="SM00404">
    <property type="entry name" value="PTPc_motif"/>
    <property type="match status" value="1"/>
</dbReference>
<feature type="non-terminal residue" evidence="17">
    <location>
        <position position="1"/>
    </location>
</feature>
<evidence type="ECO:0000259" key="15">
    <source>
        <dbReference type="PROSITE" id="PS50056"/>
    </source>
</evidence>
<feature type="transmembrane region" description="Helical" evidence="13">
    <location>
        <begin position="1681"/>
        <end position="1707"/>
    </location>
</feature>
<protein>
    <recommendedName>
        <fullName evidence="2">protein-tyrosine-phosphatase</fullName>
        <ecNumber evidence="2">3.1.3.48</ecNumber>
    </recommendedName>
</protein>
<accession>A0ABS2YQ45</accession>
<feature type="region of interest" description="Disordered" evidence="12">
    <location>
        <begin position="32"/>
        <end position="65"/>
    </location>
</feature>
<name>A0ABS2YQ45_POLSP</name>
<feature type="domain" description="Fibronectin type-III" evidence="16">
    <location>
        <begin position="1327"/>
        <end position="1421"/>
    </location>
</feature>
<keyword evidence="8 13" id="KW-1133">Transmembrane helix</keyword>
<dbReference type="InterPro" id="IPR041201">
    <property type="entry name" value="PTPRJ_TM"/>
</dbReference>
<dbReference type="SMART" id="SM00194">
    <property type="entry name" value="PTPc"/>
    <property type="match status" value="1"/>
</dbReference>
<feature type="domain" description="Fibronectin type-III" evidence="16">
    <location>
        <begin position="793"/>
        <end position="883"/>
    </location>
</feature>